<dbReference type="GO" id="GO:0140359">
    <property type="term" value="F:ABC-type transporter activity"/>
    <property type="evidence" value="ECO:0007669"/>
    <property type="project" value="InterPro"/>
</dbReference>
<dbReference type="InParanoid" id="G3JTX5"/>
<dbReference type="Pfam" id="PF00664">
    <property type="entry name" value="ABC_membrane"/>
    <property type="match status" value="1"/>
</dbReference>
<dbReference type="InterPro" id="IPR017871">
    <property type="entry name" value="ABC_transporter-like_CS"/>
</dbReference>
<dbReference type="Proteomes" id="UP000001610">
    <property type="component" value="Unassembled WGS sequence"/>
</dbReference>
<dbReference type="GO" id="GO:0005524">
    <property type="term" value="F:ATP binding"/>
    <property type="evidence" value="ECO:0007669"/>
    <property type="project" value="UniProtKB-KW"/>
</dbReference>
<protein>
    <submittedName>
        <fullName evidence="12">ABC multidrug transporter, putative</fullName>
    </submittedName>
</protein>
<dbReference type="SMART" id="SM00382">
    <property type="entry name" value="AAA"/>
    <property type="match status" value="2"/>
</dbReference>
<dbReference type="GO" id="GO:0016887">
    <property type="term" value="F:ATP hydrolysis activity"/>
    <property type="evidence" value="ECO:0007669"/>
    <property type="project" value="InterPro"/>
</dbReference>
<dbReference type="PROSITE" id="PS50929">
    <property type="entry name" value="ABC_TM1F"/>
    <property type="match status" value="2"/>
</dbReference>
<dbReference type="InterPro" id="IPR003439">
    <property type="entry name" value="ABC_transporter-like_ATP-bd"/>
</dbReference>
<dbReference type="VEuPathDB" id="FungiDB:CCM_09265"/>
<sequence length="1493" mass="163617">MACNNDNTFGPSVSGCRDDFDFTALFEQVVFTLVPACVFIIGSFASAATLLRRPVIVLAPWIFSLKLVRTYSSQQRQKGVAALTNRQKKFVTGVFAALKLAIVVLNSNGEYSALSNANVSAAAAAADFVAALCLIALSCLSHARSPRPSWIISLYLTATLLPDAATARTAWLLAPHHVEMPYSAVLVAAVATKAILVVLDSWHKDGWLLLDRTKMSPEATSSLASLGVFAWLNELLMRGYRGLLSLEILYPLDRGMAADILSVRFQRTLKRHPLKGSRNDLIFALSRTLWKELLYPIVPRIVYLAASFCQPFLVDALLRYLEQKPHNRNHGYGLVCATLLTYLTIAISTALYWYLQERFVIKVRGCLATEVYIKTTKLNLLSSGSSSVLTIMSTDIERTRVGILNLHEFWANLLQVSIASWLLQGQLGTAFAAPVVIVIIATGLASLAGRLITPRQRAWMEAIQARVSSTADAIAQMKFIKMSGMAKPVQGYIQHLRVTELALGSRWRLVLVFSSSIAQIPMLLAPVVTLAVTSKSLNTTSIFVSLSYLTLLASPMMVLLQKIPQLISALACLERIQNFLEQDESTDFRIINNDERGVEHAVALAETEHQGSKSTPLQTLRSIPSASQCCILITNGRFGWNKDKWILTDVNISIPRNKLTVIVGPVGCGKSTLCKSLLGEIPYSEGATTLFQSSRIGYCDQQPFLANLSIRENVVGFNEFSEERYQRVLYTTMLHVDLATLPLGDQTVVGSGGISLSGGQRQRLSIARALYAVGVETIIFDDVFSGLDATTEEHVFRHVLGANGFAQQSGMTVVLCTHNQRHVASAHHLIRISHDGLVSQETAKPVVPKNCVRANEACITDVSLEQHSPPVSIPLEHYTNVVVSSNNAGSDGDVASPGLKSRSARQVGDSTVYKYYLSSIRVLPLAIVLLSSVCFGFLENFPRVWLTYWTRDLDRGDGALHSHAYWIGIYGFLQMSCWIASVVTCLVVLTTFVSQSGAALHQTALSTIIDATLRLFTQTDVGVLVNYFSQDTNLIDTQLPSSVINVILEITTIIGMAALLASSSPWLALVYPALFAILWCVQHFYLRTSRQVRLLDLEAKSPLYAHFLDTLRGLSTIRAFGWLENSVTVNMTRLDQSQQAMYLLAMIQRWLNLSLSIIVAITATALVALMTRLNADASISGASLVTLMTLSQSLVDFVTFYAAMETSVGAVTRIRTLAQGTESEKLPGKDTVPKDAWPPHGEVTVHNAWASYVDSPSACSLRGLSVNIRPGEKVALCGRSGSGKSSFILLLLALLEPLNEAERNTRVAIDGESLLSMDRQSLRERLITIPQDPVFLPSGSTIAQNLDPFGAVSRDQCQDILKHVGLWSVVQDHGGSVDAVLQSASLSQGQRQLFSLARAVLKRRVGGTRLLLLDEFTSSVDTATESRMMEMIMGEFQTATVIMVSHRLGVVVDLFDRVLVMDKGQLVEDGVPRTLAKTDRSWFAQLLESAEEH</sequence>
<dbReference type="GeneID" id="18171268"/>
<dbReference type="Gene3D" id="1.20.1560.10">
    <property type="entry name" value="ABC transporter type 1, transmembrane domain"/>
    <property type="match status" value="2"/>
</dbReference>
<keyword evidence="13" id="KW-1185">Reference proteome</keyword>
<comment type="subcellular location">
    <subcellularLocation>
        <location evidence="1">Cell membrane</location>
        <topology evidence="1">Multi-pass membrane protein</topology>
    </subcellularLocation>
</comment>
<feature type="transmembrane region" description="Helical" evidence="9">
    <location>
        <begin position="29"/>
        <end position="51"/>
    </location>
</feature>
<keyword evidence="4 9" id="KW-0812">Transmembrane</keyword>
<evidence type="ECO:0000313" key="12">
    <source>
        <dbReference type="EMBL" id="EGX88129.1"/>
    </source>
</evidence>
<feature type="domain" description="ABC transporter" evidence="10">
    <location>
        <begin position="631"/>
        <end position="860"/>
    </location>
</feature>
<dbReference type="GO" id="GO:0005886">
    <property type="term" value="C:plasma membrane"/>
    <property type="evidence" value="ECO:0007669"/>
    <property type="project" value="UniProtKB-SubCell"/>
</dbReference>
<feature type="transmembrane region" description="Helical" evidence="9">
    <location>
        <begin position="1150"/>
        <end position="1170"/>
    </location>
</feature>
<evidence type="ECO:0000259" key="10">
    <source>
        <dbReference type="PROSITE" id="PS50893"/>
    </source>
</evidence>
<evidence type="ECO:0000259" key="11">
    <source>
        <dbReference type="PROSITE" id="PS50929"/>
    </source>
</evidence>
<evidence type="ECO:0000256" key="7">
    <source>
        <dbReference type="ARBA" id="ARBA00022989"/>
    </source>
</evidence>
<feature type="transmembrane region" description="Helical" evidence="9">
    <location>
        <begin position="152"/>
        <end position="174"/>
    </location>
</feature>
<accession>G3JTX5</accession>
<dbReference type="Gene3D" id="3.40.50.300">
    <property type="entry name" value="P-loop containing nucleotide triphosphate hydrolases"/>
    <property type="match status" value="2"/>
</dbReference>
<dbReference type="PROSITE" id="PS50893">
    <property type="entry name" value="ABC_TRANSPORTER_2"/>
    <property type="match status" value="2"/>
</dbReference>
<dbReference type="eggNOG" id="KOG0054">
    <property type="taxonomic scope" value="Eukaryota"/>
</dbReference>
<dbReference type="PANTHER" id="PTHR24223:SF345">
    <property type="entry name" value="ABC MULTIDRUG TRANSPORTER (EUROFUNG)"/>
    <property type="match status" value="1"/>
</dbReference>
<dbReference type="InterPro" id="IPR044746">
    <property type="entry name" value="ABCC_6TM_D1"/>
</dbReference>
<evidence type="ECO:0000256" key="3">
    <source>
        <dbReference type="ARBA" id="ARBA00022475"/>
    </source>
</evidence>
<evidence type="ECO:0000256" key="2">
    <source>
        <dbReference type="ARBA" id="ARBA00022448"/>
    </source>
</evidence>
<organism evidence="12 13">
    <name type="scientific">Cordyceps militaris (strain CM01)</name>
    <name type="common">Caterpillar fungus</name>
    <dbReference type="NCBI Taxonomy" id="983644"/>
    <lineage>
        <taxon>Eukaryota</taxon>
        <taxon>Fungi</taxon>
        <taxon>Dikarya</taxon>
        <taxon>Ascomycota</taxon>
        <taxon>Pezizomycotina</taxon>
        <taxon>Sordariomycetes</taxon>
        <taxon>Hypocreomycetidae</taxon>
        <taxon>Hypocreales</taxon>
        <taxon>Cordycipitaceae</taxon>
        <taxon>Cordyceps</taxon>
    </lineage>
</organism>
<feature type="domain" description="ABC transmembrane type-1" evidence="11">
    <location>
        <begin position="926"/>
        <end position="1206"/>
    </location>
</feature>
<feature type="transmembrane region" description="Helical" evidence="9">
    <location>
        <begin position="1066"/>
        <end position="1086"/>
    </location>
</feature>
<dbReference type="FunFam" id="1.20.1560.10:FF:000055">
    <property type="entry name" value="ABC multidrug transporter (Eurofung)"/>
    <property type="match status" value="1"/>
</dbReference>
<proteinExistence type="predicted"/>
<keyword evidence="3" id="KW-1003">Cell membrane</keyword>
<dbReference type="Pfam" id="PF00005">
    <property type="entry name" value="ABC_tran"/>
    <property type="match status" value="2"/>
</dbReference>
<dbReference type="SUPFAM" id="SSF90123">
    <property type="entry name" value="ABC transporter transmembrane region"/>
    <property type="match status" value="2"/>
</dbReference>
<dbReference type="InterPro" id="IPR050173">
    <property type="entry name" value="ABC_transporter_C-like"/>
</dbReference>
<feature type="transmembrane region" description="Helical" evidence="9">
    <location>
        <begin position="90"/>
        <end position="107"/>
    </location>
</feature>
<feature type="transmembrane region" description="Helical" evidence="9">
    <location>
        <begin position="542"/>
        <end position="560"/>
    </location>
</feature>
<dbReference type="InterPro" id="IPR011527">
    <property type="entry name" value="ABC1_TM_dom"/>
</dbReference>
<feature type="transmembrane region" description="Helical" evidence="9">
    <location>
        <begin position="509"/>
        <end position="530"/>
    </location>
</feature>
<dbReference type="PROSITE" id="PS00211">
    <property type="entry name" value="ABC_TRANSPORTER_1"/>
    <property type="match status" value="2"/>
</dbReference>
<dbReference type="InterPro" id="IPR044726">
    <property type="entry name" value="ABCC_6TM_D2"/>
</dbReference>
<keyword evidence="7 9" id="KW-1133">Transmembrane helix</keyword>
<dbReference type="SUPFAM" id="SSF52540">
    <property type="entry name" value="P-loop containing nucleoside triphosphate hydrolases"/>
    <property type="match status" value="2"/>
</dbReference>
<feature type="transmembrane region" description="Helical" evidence="9">
    <location>
        <begin position="922"/>
        <end position="945"/>
    </location>
</feature>
<dbReference type="RefSeq" id="XP_006674462.1">
    <property type="nucleotide sequence ID" value="XM_006674399.1"/>
</dbReference>
<evidence type="ECO:0000256" key="8">
    <source>
        <dbReference type="ARBA" id="ARBA00023136"/>
    </source>
</evidence>
<keyword evidence="2" id="KW-0813">Transport</keyword>
<dbReference type="EMBL" id="JH126406">
    <property type="protein sequence ID" value="EGX88129.1"/>
    <property type="molecule type" value="Genomic_DNA"/>
</dbReference>
<feature type="transmembrane region" description="Helical" evidence="9">
    <location>
        <begin position="119"/>
        <end position="140"/>
    </location>
</feature>
<gene>
    <name evidence="12" type="ORF">CCM_09265</name>
</gene>
<dbReference type="PANTHER" id="PTHR24223">
    <property type="entry name" value="ATP-BINDING CASSETTE SUB-FAMILY C"/>
    <property type="match status" value="1"/>
</dbReference>
<dbReference type="OMA" id="PAIAFIC"/>
<feature type="domain" description="ABC transporter" evidence="10">
    <location>
        <begin position="1243"/>
        <end position="1488"/>
    </location>
</feature>
<name>G3JTX5_CORMM</name>
<feature type="transmembrane region" description="Helical" evidence="9">
    <location>
        <begin position="965"/>
        <end position="993"/>
    </location>
</feature>
<feature type="transmembrane region" description="Helical" evidence="9">
    <location>
        <begin position="180"/>
        <end position="199"/>
    </location>
</feature>
<dbReference type="CDD" id="cd18579">
    <property type="entry name" value="ABC_6TM_ABCC_D1"/>
    <property type="match status" value="1"/>
</dbReference>
<dbReference type="InterPro" id="IPR027417">
    <property type="entry name" value="P-loop_NTPase"/>
</dbReference>
<feature type="transmembrane region" description="Helical" evidence="9">
    <location>
        <begin position="332"/>
        <end position="355"/>
    </location>
</feature>
<reference evidence="12 13" key="1">
    <citation type="journal article" date="2011" name="Genome Biol.">
        <title>Genome sequence of the insect pathogenic fungus Cordyceps militaris, a valued traditional Chinese medicine.</title>
        <authorList>
            <person name="Zheng P."/>
            <person name="Xia Y."/>
            <person name="Xiao G."/>
            <person name="Xiong C."/>
            <person name="Hu X."/>
            <person name="Zhang S."/>
            <person name="Zheng H."/>
            <person name="Huang Y."/>
            <person name="Zhou Y."/>
            <person name="Wang S."/>
            <person name="Zhao G.P."/>
            <person name="Liu X."/>
            <person name="St Leger R.J."/>
            <person name="Wang C."/>
        </authorList>
    </citation>
    <scope>NUCLEOTIDE SEQUENCE [LARGE SCALE GENOMIC DNA]</scope>
    <source>
        <strain evidence="12 13">CM01</strain>
    </source>
</reference>
<evidence type="ECO:0000256" key="5">
    <source>
        <dbReference type="ARBA" id="ARBA00022741"/>
    </source>
</evidence>
<evidence type="ECO:0000256" key="4">
    <source>
        <dbReference type="ARBA" id="ARBA00022692"/>
    </source>
</evidence>
<evidence type="ECO:0000256" key="1">
    <source>
        <dbReference type="ARBA" id="ARBA00004651"/>
    </source>
</evidence>
<evidence type="ECO:0000256" key="6">
    <source>
        <dbReference type="ARBA" id="ARBA00022840"/>
    </source>
</evidence>
<dbReference type="OrthoDB" id="6500128at2759"/>
<feature type="domain" description="ABC transmembrane type-1" evidence="11">
    <location>
        <begin position="301"/>
        <end position="568"/>
    </location>
</feature>
<dbReference type="CDD" id="cd18580">
    <property type="entry name" value="ABC_6TM_ABCC_D2"/>
    <property type="match status" value="1"/>
</dbReference>
<feature type="transmembrane region" description="Helical" evidence="9">
    <location>
        <begin position="1043"/>
        <end position="1060"/>
    </location>
</feature>
<dbReference type="InterPro" id="IPR036640">
    <property type="entry name" value="ABC1_TM_sf"/>
</dbReference>
<keyword evidence="8 9" id="KW-0472">Membrane</keyword>
<dbReference type="HOGENOM" id="CLU_000604_27_5_1"/>
<dbReference type="KEGG" id="cmt:CCM_09265"/>
<evidence type="ECO:0000256" key="9">
    <source>
        <dbReference type="SAM" id="Phobius"/>
    </source>
</evidence>
<keyword evidence="6" id="KW-0067">ATP-binding</keyword>
<keyword evidence="5" id="KW-0547">Nucleotide-binding</keyword>
<evidence type="ECO:0000313" key="13">
    <source>
        <dbReference type="Proteomes" id="UP000001610"/>
    </source>
</evidence>
<dbReference type="FunFam" id="1.20.1560.10:FF:000066">
    <property type="entry name" value="ABC multidrug transporter (Eurofung)"/>
    <property type="match status" value="1"/>
</dbReference>
<feature type="transmembrane region" description="Helical" evidence="9">
    <location>
        <begin position="431"/>
        <end position="452"/>
    </location>
</feature>
<dbReference type="InterPro" id="IPR003593">
    <property type="entry name" value="AAA+_ATPase"/>
</dbReference>